<dbReference type="InterPro" id="IPR001387">
    <property type="entry name" value="Cro/C1-type_HTH"/>
</dbReference>
<name>A0ABN3SV81_9ACTN</name>
<proteinExistence type="predicted"/>
<dbReference type="SUPFAM" id="SSF47413">
    <property type="entry name" value="lambda repressor-like DNA-binding domains"/>
    <property type="match status" value="1"/>
</dbReference>
<evidence type="ECO:0000259" key="1">
    <source>
        <dbReference type="PROSITE" id="PS50943"/>
    </source>
</evidence>
<dbReference type="InterPro" id="IPR043917">
    <property type="entry name" value="DUF5753"/>
</dbReference>
<dbReference type="Gene3D" id="1.10.260.40">
    <property type="entry name" value="lambda repressor-like DNA-binding domains"/>
    <property type="match status" value="1"/>
</dbReference>
<keyword evidence="3" id="KW-1185">Reference proteome</keyword>
<dbReference type="Pfam" id="PF19054">
    <property type="entry name" value="DUF5753"/>
    <property type="match status" value="1"/>
</dbReference>
<organism evidence="2 3">
    <name type="scientific">Streptomyces lunalinharesii</name>
    <dbReference type="NCBI Taxonomy" id="333384"/>
    <lineage>
        <taxon>Bacteria</taxon>
        <taxon>Bacillati</taxon>
        <taxon>Actinomycetota</taxon>
        <taxon>Actinomycetes</taxon>
        <taxon>Kitasatosporales</taxon>
        <taxon>Streptomycetaceae</taxon>
        <taxon>Streptomyces</taxon>
    </lineage>
</organism>
<protein>
    <submittedName>
        <fullName evidence="2">Helix-turn-helix transcriptional regulator</fullName>
    </submittedName>
</protein>
<accession>A0ABN3SV81</accession>
<sequence>MDETTAPEGFNPLQRFGADVKRVRLGRKLTQKHLAKAVGYSDGYVSMVEAGKQMPSAKFASGCDLAFGTNGLFAGLLKRLDEADHPSWFVSYLEKEKKAASILDYSVHGIMGLLQTEAYAHAIFRAGHPHAPADVIKGKVDARIGRRTVMAQEDPPTLWVVLHEACLRTHVGGPAVMAAQLGHLIASAESPGIDMQVITFAAGAAAAHVLPFTLLTFHSEPTILYSDGPLGGKLYDREPTVATAVRNYDRLRAHALSPDDSLAMVKGLHKEFIS</sequence>
<dbReference type="Proteomes" id="UP001500994">
    <property type="component" value="Unassembled WGS sequence"/>
</dbReference>
<reference evidence="2 3" key="1">
    <citation type="journal article" date="2019" name="Int. J. Syst. Evol. Microbiol.">
        <title>The Global Catalogue of Microorganisms (GCM) 10K type strain sequencing project: providing services to taxonomists for standard genome sequencing and annotation.</title>
        <authorList>
            <consortium name="The Broad Institute Genomics Platform"/>
            <consortium name="The Broad Institute Genome Sequencing Center for Infectious Disease"/>
            <person name="Wu L."/>
            <person name="Ma J."/>
        </authorList>
    </citation>
    <scope>NUCLEOTIDE SEQUENCE [LARGE SCALE GENOMIC DNA]</scope>
    <source>
        <strain evidence="2 3">JCM 16374</strain>
    </source>
</reference>
<gene>
    <name evidence="2" type="ORF">GCM10009864_69330</name>
</gene>
<dbReference type="CDD" id="cd00093">
    <property type="entry name" value="HTH_XRE"/>
    <property type="match status" value="1"/>
</dbReference>
<dbReference type="EMBL" id="BAAARK010000037">
    <property type="protein sequence ID" value="GAA2685938.1"/>
    <property type="molecule type" value="Genomic_DNA"/>
</dbReference>
<dbReference type="PROSITE" id="PS50943">
    <property type="entry name" value="HTH_CROC1"/>
    <property type="match status" value="1"/>
</dbReference>
<evidence type="ECO:0000313" key="2">
    <source>
        <dbReference type="EMBL" id="GAA2685938.1"/>
    </source>
</evidence>
<evidence type="ECO:0000313" key="3">
    <source>
        <dbReference type="Proteomes" id="UP001500994"/>
    </source>
</evidence>
<feature type="domain" description="HTH cro/C1-type" evidence="1">
    <location>
        <begin position="20"/>
        <end position="60"/>
    </location>
</feature>
<comment type="caution">
    <text evidence="2">The sequence shown here is derived from an EMBL/GenBank/DDBJ whole genome shotgun (WGS) entry which is preliminary data.</text>
</comment>
<dbReference type="InterPro" id="IPR010982">
    <property type="entry name" value="Lambda_DNA-bd_dom_sf"/>
</dbReference>
<dbReference type="Pfam" id="PF01381">
    <property type="entry name" value="HTH_3"/>
    <property type="match status" value="1"/>
</dbReference>
<dbReference type="SMART" id="SM00530">
    <property type="entry name" value="HTH_XRE"/>
    <property type="match status" value="1"/>
</dbReference>
<dbReference type="RefSeq" id="WP_344583254.1">
    <property type="nucleotide sequence ID" value="NZ_BAAARK010000037.1"/>
</dbReference>